<dbReference type="EMBL" id="JABBZM010000017">
    <property type="protein sequence ID" value="NMV39865.1"/>
    <property type="molecule type" value="Genomic_DNA"/>
</dbReference>
<evidence type="ECO:0000256" key="1">
    <source>
        <dbReference type="SAM" id="MobiDB-lite"/>
    </source>
</evidence>
<feature type="compositionally biased region" description="Low complexity" evidence="1">
    <location>
        <begin position="207"/>
        <end position="217"/>
    </location>
</feature>
<dbReference type="AlphaFoldDB" id="A0A848P3G6"/>
<evidence type="ECO:0000313" key="3">
    <source>
        <dbReference type="Proteomes" id="UP000575469"/>
    </source>
</evidence>
<protein>
    <submittedName>
        <fullName evidence="2">Uncharacterized protein</fullName>
    </submittedName>
</protein>
<organism evidence="2 3">
    <name type="scientific">Ralstonia insidiosa</name>
    <dbReference type="NCBI Taxonomy" id="190721"/>
    <lineage>
        <taxon>Bacteria</taxon>
        <taxon>Pseudomonadati</taxon>
        <taxon>Pseudomonadota</taxon>
        <taxon>Betaproteobacteria</taxon>
        <taxon>Burkholderiales</taxon>
        <taxon>Burkholderiaceae</taxon>
        <taxon>Ralstonia</taxon>
    </lineage>
</organism>
<comment type="caution">
    <text evidence="2">The sequence shown here is derived from an EMBL/GenBank/DDBJ whole genome shotgun (WGS) entry which is preliminary data.</text>
</comment>
<evidence type="ECO:0000313" key="2">
    <source>
        <dbReference type="EMBL" id="NMV39865.1"/>
    </source>
</evidence>
<feature type="compositionally biased region" description="Low complexity" evidence="1">
    <location>
        <begin position="172"/>
        <end position="184"/>
    </location>
</feature>
<feature type="region of interest" description="Disordered" evidence="1">
    <location>
        <begin position="126"/>
        <end position="217"/>
    </location>
</feature>
<name>A0A848P3G6_9RALS</name>
<feature type="compositionally biased region" description="Low complexity" evidence="1">
    <location>
        <begin position="140"/>
        <end position="151"/>
    </location>
</feature>
<gene>
    <name evidence="2" type="ORF">HGR00_18300</name>
</gene>
<sequence length="296" mass="31296">MTKLETHELESVEKARKLLLAKFFDSSAGEKLRKKEAVRQLLGTIIAVRESGMSFDEISAVFAEAGLVLNTNTLRLYFYELKAQAEIAAHEKAHAAQVARTRAQLLDDDRARLSTEALAEAEAQAKQKRVGAADKGLLTPPLAAAPSAARPPKAEKPKSARPPAGVAPPPATHASPAAIQRAGEGAPGDAGGSAAAAWVPPAEKPSSKASASSSSTAPLAPTIEEALKAGENFTGVRPELRENVVLYRDRVYYESGEAFDGTLTKAQAHLLRTVGKLIAPTIMSSTKDFVNMPAKL</sequence>
<dbReference type="Proteomes" id="UP000575469">
    <property type="component" value="Unassembled WGS sequence"/>
</dbReference>
<reference evidence="2 3" key="1">
    <citation type="submission" date="2020-04" db="EMBL/GenBank/DDBJ databases">
        <title>Ralstonia insidiosa genome sequencing and assembly.</title>
        <authorList>
            <person name="Martins R.C.R."/>
            <person name="Perdigao-Neto L.V."/>
            <person name="Levin A.S.S."/>
            <person name="Costa S.F."/>
        </authorList>
    </citation>
    <scope>NUCLEOTIDE SEQUENCE [LARGE SCALE GENOMIC DNA]</scope>
    <source>
        <strain evidence="2 3">5047</strain>
    </source>
</reference>
<feature type="compositionally biased region" description="Low complexity" evidence="1">
    <location>
        <begin position="192"/>
        <end position="201"/>
    </location>
</feature>
<dbReference type="RefSeq" id="WP_169340809.1">
    <property type="nucleotide sequence ID" value="NZ_JABBZM010000017.1"/>
</dbReference>
<accession>A0A848P3G6</accession>
<proteinExistence type="predicted"/>